<reference evidence="3" key="1">
    <citation type="submission" date="2021-01" db="EMBL/GenBank/DDBJ databases">
        <title>Caligus Genome Assembly.</title>
        <authorList>
            <person name="Gallardo-Escarate C."/>
        </authorList>
    </citation>
    <scope>NUCLEOTIDE SEQUENCE [LARGE SCALE GENOMIC DNA]</scope>
</reference>
<gene>
    <name evidence="2" type="ORF">FKW44_019645</name>
</gene>
<dbReference type="Proteomes" id="UP000595437">
    <property type="component" value="Chromosome 14"/>
</dbReference>
<dbReference type="EMBL" id="CP045903">
    <property type="protein sequence ID" value="QQP38927.1"/>
    <property type="molecule type" value="Genomic_DNA"/>
</dbReference>
<sequence length="54" mass="6430">DTFKRKPNVVTEYNHMKAVVDTFDQMARLYSCRSASRRWPMQVFYNILDMAAIN</sequence>
<organism evidence="2 3">
    <name type="scientific">Caligus rogercresseyi</name>
    <name type="common">Sea louse</name>
    <dbReference type="NCBI Taxonomy" id="217165"/>
    <lineage>
        <taxon>Eukaryota</taxon>
        <taxon>Metazoa</taxon>
        <taxon>Ecdysozoa</taxon>
        <taxon>Arthropoda</taxon>
        <taxon>Crustacea</taxon>
        <taxon>Multicrustacea</taxon>
        <taxon>Hexanauplia</taxon>
        <taxon>Copepoda</taxon>
        <taxon>Siphonostomatoida</taxon>
        <taxon>Caligidae</taxon>
        <taxon>Caligus</taxon>
    </lineage>
</organism>
<evidence type="ECO:0000313" key="3">
    <source>
        <dbReference type="Proteomes" id="UP000595437"/>
    </source>
</evidence>
<evidence type="ECO:0000313" key="2">
    <source>
        <dbReference type="EMBL" id="QQP38927.1"/>
    </source>
</evidence>
<dbReference type="OrthoDB" id="6380083at2759"/>
<keyword evidence="3" id="KW-1185">Reference proteome</keyword>
<evidence type="ECO:0000259" key="1">
    <source>
        <dbReference type="Pfam" id="PF13843"/>
    </source>
</evidence>
<feature type="domain" description="PiggyBac transposable element-derived protein" evidence="1">
    <location>
        <begin position="5"/>
        <end position="54"/>
    </location>
</feature>
<dbReference type="InterPro" id="IPR029526">
    <property type="entry name" value="PGBD"/>
</dbReference>
<proteinExistence type="predicted"/>
<protein>
    <recommendedName>
        <fullName evidence="1">PiggyBac transposable element-derived protein domain-containing protein</fullName>
    </recommendedName>
</protein>
<accession>A0A7T8GW75</accession>
<name>A0A7T8GW75_CALRO</name>
<feature type="non-terminal residue" evidence="2">
    <location>
        <position position="1"/>
    </location>
</feature>
<dbReference type="AlphaFoldDB" id="A0A7T8GW75"/>
<dbReference type="Pfam" id="PF13843">
    <property type="entry name" value="DDE_Tnp_1_7"/>
    <property type="match status" value="1"/>
</dbReference>